<dbReference type="EMBL" id="BGPR01001413">
    <property type="protein sequence ID" value="GBM53297.1"/>
    <property type="molecule type" value="Genomic_DNA"/>
</dbReference>
<evidence type="ECO:0000313" key="3">
    <source>
        <dbReference type="Proteomes" id="UP000499080"/>
    </source>
</evidence>
<feature type="compositionally biased region" description="Basic and acidic residues" evidence="1">
    <location>
        <begin position="64"/>
        <end position="77"/>
    </location>
</feature>
<comment type="caution">
    <text evidence="2">The sequence shown here is derived from an EMBL/GenBank/DDBJ whole genome shotgun (WGS) entry which is preliminary data.</text>
</comment>
<protein>
    <submittedName>
        <fullName evidence="2">Uncharacterized protein</fullName>
    </submittedName>
</protein>
<sequence>MSCALKESQVSRRVVLNSGKELGGRESEGWRVARYISHPCQIGAVGRPRSALDAFNLTRRRPGLHGEEPWSSVERKPGQTATRNWRTEGSRSSSLCRVIIYQYDKLAGGVGVIKTNLNHKHYRV</sequence>
<reference evidence="2 3" key="1">
    <citation type="journal article" date="2019" name="Sci. Rep.">
        <title>Orb-weaving spider Araneus ventricosus genome elucidates the spidroin gene catalogue.</title>
        <authorList>
            <person name="Kono N."/>
            <person name="Nakamura H."/>
            <person name="Ohtoshi R."/>
            <person name="Moran D.A.P."/>
            <person name="Shinohara A."/>
            <person name="Yoshida Y."/>
            <person name="Fujiwara M."/>
            <person name="Mori M."/>
            <person name="Tomita M."/>
            <person name="Arakawa K."/>
        </authorList>
    </citation>
    <scope>NUCLEOTIDE SEQUENCE [LARGE SCALE GENOMIC DNA]</scope>
</reference>
<dbReference type="AlphaFoldDB" id="A0A4Y2GJF5"/>
<feature type="region of interest" description="Disordered" evidence="1">
    <location>
        <begin position="63"/>
        <end position="87"/>
    </location>
</feature>
<organism evidence="2 3">
    <name type="scientific">Araneus ventricosus</name>
    <name type="common">Orbweaver spider</name>
    <name type="synonym">Epeira ventricosa</name>
    <dbReference type="NCBI Taxonomy" id="182803"/>
    <lineage>
        <taxon>Eukaryota</taxon>
        <taxon>Metazoa</taxon>
        <taxon>Ecdysozoa</taxon>
        <taxon>Arthropoda</taxon>
        <taxon>Chelicerata</taxon>
        <taxon>Arachnida</taxon>
        <taxon>Araneae</taxon>
        <taxon>Araneomorphae</taxon>
        <taxon>Entelegynae</taxon>
        <taxon>Araneoidea</taxon>
        <taxon>Araneidae</taxon>
        <taxon>Araneus</taxon>
    </lineage>
</organism>
<evidence type="ECO:0000313" key="2">
    <source>
        <dbReference type="EMBL" id="GBM53297.1"/>
    </source>
</evidence>
<keyword evidence="3" id="KW-1185">Reference proteome</keyword>
<evidence type="ECO:0000256" key="1">
    <source>
        <dbReference type="SAM" id="MobiDB-lite"/>
    </source>
</evidence>
<proteinExistence type="predicted"/>
<gene>
    <name evidence="2" type="ORF">AVEN_259290_1</name>
</gene>
<accession>A0A4Y2GJF5</accession>
<name>A0A4Y2GJF5_ARAVE</name>
<dbReference type="Proteomes" id="UP000499080">
    <property type="component" value="Unassembled WGS sequence"/>
</dbReference>